<dbReference type="EMBL" id="JACIIX010000009">
    <property type="protein sequence ID" value="MBB6211037.1"/>
    <property type="molecule type" value="Genomic_DNA"/>
</dbReference>
<dbReference type="Pfam" id="PF00685">
    <property type="entry name" value="Sulfotransfer_1"/>
    <property type="match status" value="1"/>
</dbReference>
<evidence type="ECO:0000256" key="2">
    <source>
        <dbReference type="ARBA" id="ARBA00022679"/>
    </source>
</evidence>
<proteinExistence type="inferred from homology"/>
<dbReference type="Proteomes" id="UP000544872">
    <property type="component" value="Unassembled WGS sequence"/>
</dbReference>
<protein>
    <submittedName>
        <fullName evidence="4">Aryl sulfotransferase</fullName>
        <ecNumber evidence="4">2.8.2.1</ecNumber>
    </submittedName>
</protein>
<dbReference type="GO" id="GO:0004062">
    <property type="term" value="F:aryl sulfotransferase activity"/>
    <property type="evidence" value="ECO:0007669"/>
    <property type="project" value="UniProtKB-EC"/>
</dbReference>
<reference evidence="4 5" key="1">
    <citation type="submission" date="2020-08" db="EMBL/GenBank/DDBJ databases">
        <title>Genomic Encyclopedia of Type Strains, Phase IV (KMG-IV): sequencing the most valuable type-strain genomes for metagenomic binning, comparative biology and taxonomic classification.</title>
        <authorList>
            <person name="Goeker M."/>
        </authorList>
    </citation>
    <scope>NUCLEOTIDE SEQUENCE [LARGE SCALE GENOMIC DNA]</scope>
    <source>
        <strain evidence="4 5">DSM 11590</strain>
    </source>
</reference>
<dbReference type="InterPro" id="IPR000863">
    <property type="entry name" value="Sulfotransferase_dom"/>
</dbReference>
<evidence type="ECO:0000256" key="1">
    <source>
        <dbReference type="ARBA" id="ARBA00005771"/>
    </source>
</evidence>
<dbReference type="RefSeq" id="WP_184263862.1">
    <property type="nucleotide sequence ID" value="NZ_JACIIX010000009.1"/>
</dbReference>
<dbReference type="PANTHER" id="PTHR11783">
    <property type="entry name" value="SULFOTRANSFERASE SULT"/>
    <property type="match status" value="1"/>
</dbReference>
<keyword evidence="5" id="KW-1185">Reference proteome</keyword>
<dbReference type="SUPFAM" id="SSF52540">
    <property type="entry name" value="P-loop containing nucleoside triphosphate hydrolases"/>
    <property type="match status" value="1"/>
</dbReference>
<dbReference type="EC" id="2.8.2.1" evidence="4"/>
<organism evidence="4 5">
    <name type="scientific">Novispirillum itersonii</name>
    <name type="common">Aquaspirillum itersonii</name>
    <dbReference type="NCBI Taxonomy" id="189"/>
    <lineage>
        <taxon>Bacteria</taxon>
        <taxon>Pseudomonadati</taxon>
        <taxon>Pseudomonadota</taxon>
        <taxon>Alphaproteobacteria</taxon>
        <taxon>Rhodospirillales</taxon>
        <taxon>Novispirillaceae</taxon>
        <taxon>Novispirillum</taxon>
    </lineage>
</organism>
<comment type="similarity">
    <text evidence="1">Belongs to the sulfotransferase 1 family.</text>
</comment>
<sequence>MQGLYWLASYPRSGNTWLRLMLDSYQRGGGAVDINALSWASQMSGLMYSRSFADDVLGVSTGDLTPAEVLALRPTVLRAVCGRAAGPVALKTHDMRLRLPGGDWLLPADVTLGGVCLVRDPRDVALSLARLLDCPVERAIAVMAEPGHRRGASVRRQGGQLVTLLGSWSEHVASWLDPHPFAVAVIRYEDMRRDPATALGTLLPHLGYPVDPGRVAAAVAETALETLRRQEAENGFSENLSRNRFFGAGAVGGWRSGLTAVQADRICRDHGAVMRRLGYLDGP</sequence>
<comment type="caution">
    <text evidence="4">The sequence shown here is derived from an EMBL/GenBank/DDBJ whole genome shotgun (WGS) entry which is preliminary data.</text>
</comment>
<feature type="domain" description="Sulfotransferase" evidence="3">
    <location>
        <begin position="6"/>
        <end position="275"/>
    </location>
</feature>
<keyword evidence="2 4" id="KW-0808">Transferase</keyword>
<evidence type="ECO:0000313" key="4">
    <source>
        <dbReference type="EMBL" id="MBB6211037.1"/>
    </source>
</evidence>
<gene>
    <name evidence="4" type="ORF">FHS48_002472</name>
</gene>
<dbReference type="Gene3D" id="3.40.50.300">
    <property type="entry name" value="P-loop containing nucleotide triphosphate hydrolases"/>
    <property type="match status" value="1"/>
</dbReference>
<name>A0A7X0DPA1_NOVIT</name>
<dbReference type="InterPro" id="IPR027417">
    <property type="entry name" value="P-loop_NTPase"/>
</dbReference>
<evidence type="ECO:0000313" key="5">
    <source>
        <dbReference type="Proteomes" id="UP000544872"/>
    </source>
</evidence>
<dbReference type="AlphaFoldDB" id="A0A7X0DPA1"/>
<evidence type="ECO:0000259" key="3">
    <source>
        <dbReference type="Pfam" id="PF00685"/>
    </source>
</evidence>
<accession>A0A7X0DPA1</accession>